<comment type="caution">
    <text evidence="6">The sequence shown here is derived from an EMBL/GenBank/DDBJ whole genome shotgun (WGS) entry which is preliminary data.</text>
</comment>
<dbReference type="Gene3D" id="1.25.40.10">
    <property type="entry name" value="Tetratricopeptide repeat domain"/>
    <property type="match status" value="1"/>
</dbReference>
<dbReference type="GO" id="GO:0003677">
    <property type="term" value="F:DNA binding"/>
    <property type="evidence" value="ECO:0007669"/>
    <property type="project" value="UniProtKB-KW"/>
</dbReference>
<dbReference type="Pfam" id="PF01381">
    <property type="entry name" value="HTH_3"/>
    <property type="match status" value="1"/>
</dbReference>
<dbReference type="Pfam" id="PF13181">
    <property type="entry name" value="TPR_8"/>
    <property type="match status" value="1"/>
</dbReference>
<dbReference type="CDD" id="cd00093">
    <property type="entry name" value="HTH_XRE"/>
    <property type="match status" value="1"/>
</dbReference>
<evidence type="ECO:0000256" key="3">
    <source>
        <dbReference type="ARBA" id="ARBA00023125"/>
    </source>
</evidence>
<dbReference type="SUPFAM" id="SSF48452">
    <property type="entry name" value="TPR-like"/>
    <property type="match status" value="1"/>
</dbReference>
<dbReference type="PROSITE" id="PS50943">
    <property type="entry name" value="HTH_CROC1"/>
    <property type="match status" value="1"/>
</dbReference>
<evidence type="ECO:0000313" key="6">
    <source>
        <dbReference type="EMBL" id="KWX81284.1"/>
    </source>
</evidence>
<dbReference type="SMART" id="SM00028">
    <property type="entry name" value="TPR"/>
    <property type="match status" value="3"/>
</dbReference>
<name>A0A132UC26_9BACL</name>
<dbReference type="Gene3D" id="1.10.260.40">
    <property type="entry name" value="lambda repressor-like DNA-binding domains"/>
    <property type="match status" value="1"/>
</dbReference>
<proteinExistence type="predicted"/>
<dbReference type="SMART" id="SM00530">
    <property type="entry name" value="HTH_XRE"/>
    <property type="match status" value="1"/>
</dbReference>
<dbReference type="PROSITE" id="PS50005">
    <property type="entry name" value="TPR"/>
    <property type="match status" value="1"/>
</dbReference>
<feature type="repeat" description="TPR" evidence="4">
    <location>
        <begin position="251"/>
        <end position="284"/>
    </location>
</feature>
<evidence type="ECO:0000313" key="7">
    <source>
        <dbReference type="Proteomes" id="UP000070475"/>
    </source>
</evidence>
<evidence type="ECO:0000256" key="1">
    <source>
        <dbReference type="ARBA" id="ARBA00022737"/>
    </source>
</evidence>
<keyword evidence="2 4" id="KW-0802">TPR repeat</keyword>
<dbReference type="InterPro" id="IPR013105">
    <property type="entry name" value="TPR_2"/>
</dbReference>
<keyword evidence="1" id="KW-0677">Repeat</keyword>
<dbReference type="InterPro" id="IPR010982">
    <property type="entry name" value="Lambda_DNA-bd_dom_sf"/>
</dbReference>
<dbReference type="PANTHER" id="PTHR46558">
    <property type="entry name" value="TRACRIPTIONAL REGULATORY PROTEIN-RELATED-RELATED"/>
    <property type="match status" value="1"/>
</dbReference>
<feature type="domain" description="HTH cro/C1-type" evidence="5">
    <location>
        <begin position="9"/>
        <end position="63"/>
    </location>
</feature>
<evidence type="ECO:0000256" key="2">
    <source>
        <dbReference type="ARBA" id="ARBA00022803"/>
    </source>
</evidence>
<dbReference type="OrthoDB" id="9804312at2"/>
<dbReference type="SUPFAM" id="SSF47413">
    <property type="entry name" value="lambda repressor-like DNA-binding domains"/>
    <property type="match status" value="1"/>
</dbReference>
<dbReference type="RefSeq" id="WP_060818759.1">
    <property type="nucleotide sequence ID" value="NZ_LIRB01000062.1"/>
</dbReference>
<dbReference type="Proteomes" id="UP000070475">
    <property type="component" value="Unassembled WGS sequence"/>
</dbReference>
<dbReference type="Pfam" id="PF07719">
    <property type="entry name" value="TPR_2"/>
    <property type="match status" value="1"/>
</dbReference>
<dbReference type="InterPro" id="IPR011990">
    <property type="entry name" value="TPR-like_helical_dom_sf"/>
</dbReference>
<sequence length="347" mass="40358">MNIEIGKKIKTLRLQKGMTQEQLAVKLNMSSQAVSKWENNVTMPDIQILPDLSVILGVTIDELFALTDDVQLERIGNMISNEQFISEDDFNYAEQFLIEKLNDDSKKPPCLTLLAQLHIHRSDEHREWAARYAKEALILAPDSKSNHNALRDAEHGVIFDWNYSNRHKLIEYYQNFVLNHPEYWQAYVWLLNYLIADGRCIEAKAVLEQLNQIHPGHLYQKYGGLICKEEGDLTQALALWEQMTELYPEDWLAVSSRGDCMAKLCRYDEAIEYYAKGHELQPNPKYTDSFEAISHIYKIQGKYDKSIEMLQEIIALLESDWNITEGKTVDFYHREIENLKIMLAKPV</sequence>
<gene>
    <name evidence="6" type="ORF">AMQ84_00330</name>
</gene>
<organism evidence="6 7">
    <name type="scientific">Paenibacillus riograndensis</name>
    <dbReference type="NCBI Taxonomy" id="483937"/>
    <lineage>
        <taxon>Bacteria</taxon>
        <taxon>Bacillati</taxon>
        <taxon>Bacillota</taxon>
        <taxon>Bacilli</taxon>
        <taxon>Bacillales</taxon>
        <taxon>Paenibacillaceae</taxon>
        <taxon>Paenibacillus</taxon>
        <taxon>Paenibacillus sonchi group</taxon>
    </lineage>
</organism>
<evidence type="ECO:0000259" key="5">
    <source>
        <dbReference type="PROSITE" id="PS50943"/>
    </source>
</evidence>
<dbReference type="InterPro" id="IPR019734">
    <property type="entry name" value="TPR_rpt"/>
</dbReference>
<keyword evidence="3" id="KW-0238">DNA-binding</keyword>
<evidence type="ECO:0000256" key="4">
    <source>
        <dbReference type="PROSITE-ProRule" id="PRU00339"/>
    </source>
</evidence>
<dbReference type="EMBL" id="LIRB01000062">
    <property type="protein sequence ID" value="KWX81284.1"/>
    <property type="molecule type" value="Genomic_DNA"/>
</dbReference>
<dbReference type="InterPro" id="IPR001387">
    <property type="entry name" value="Cro/C1-type_HTH"/>
</dbReference>
<dbReference type="PANTHER" id="PTHR46558:SF4">
    <property type="entry name" value="DNA-BIDING PHAGE PROTEIN"/>
    <property type="match status" value="1"/>
</dbReference>
<accession>A0A132UC26</accession>
<reference evidence="6 7" key="1">
    <citation type="submission" date="2015-08" db="EMBL/GenBank/DDBJ databases">
        <title>Genomes of Paenibacillus riograndensis.</title>
        <authorList>
            <person name="Sant'Anna F.H."/>
            <person name="Souza R."/>
            <person name="Ambrosini A."/>
            <person name="Bach E."/>
            <person name="Fernandes G."/>
            <person name="Balsanelli E."/>
            <person name="Baura V.A."/>
            <person name="Pedrosa F.O."/>
            <person name="Souza E.M."/>
            <person name="Passaglia L."/>
        </authorList>
    </citation>
    <scope>NUCLEOTIDE SEQUENCE [LARGE SCALE GENOMIC DNA]</scope>
    <source>
        <strain evidence="6 7">CAS34</strain>
    </source>
</reference>
<dbReference type="AlphaFoldDB" id="A0A132UC26"/>
<keyword evidence="7" id="KW-1185">Reference proteome</keyword>
<protein>
    <recommendedName>
        <fullName evidence="5">HTH cro/C1-type domain-containing protein</fullName>
    </recommendedName>
</protein>
<dbReference type="PATRIC" id="fig|483937.3.peg.6795"/>